<protein>
    <recommendedName>
        <fullName evidence="3">PE-PGRS family protein</fullName>
    </recommendedName>
</protein>
<name>A0AAW8FP63_9ACTN</name>
<evidence type="ECO:0008006" key="3">
    <source>
        <dbReference type="Google" id="ProtNLM"/>
    </source>
</evidence>
<dbReference type="RefSeq" id="WP_306983801.1">
    <property type="nucleotide sequence ID" value="NZ_JAUSZV010000005.1"/>
</dbReference>
<dbReference type="Proteomes" id="UP001234216">
    <property type="component" value="Unassembled WGS sequence"/>
</dbReference>
<gene>
    <name evidence="1" type="ORF">QFZ22_007886</name>
</gene>
<comment type="caution">
    <text evidence="1">The sequence shown here is derived from an EMBL/GenBank/DDBJ whole genome shotgun (WGS) entry which is preliminary data.</text>
</comment>
<reference evidence="1" key="1">
    <citation type="submission" date="2023-07" db="EMBL/GenBank/DDBJ databases">
        <title>Comparative genomics of wheat-associated soil bacteria to identify genetic determinants of phenazine resistance.</title>
        <authorList>
            <person name="Mouncey N."/>
        </authorList>
    </citation>
    <scope>NUCLEOTIDE SEQUENCE</scope>
    <source>
        <strain evidence="1">V4I22</strain>
    </source>
</reference>
<accession>A0AAW8FP63</accession>
<sequence>MAGETHVAGSSGLSRADVGAGVDAETLSGADRETGWQPAQWPLPRVAAVDNLADALTGKSFTAGAVRVLSQAAVRPDELRRKLAEPAELRVQGGTLLIAETRLWSAAVVPHPANPREYGRRSYALGGAAANLRVLPEPTSGPGHLAELEILVESPHTLAQRLEDAQSRLARENPLGEDVAVDGVLQPLTVVPMTVRHRDGHRSAPLLIAADGSSRISAVHELLGYAPSKVAYEWSMDSRLFRRETNRWLRLVQKQGWENLSDEEQQKVRVLTVPARVVIGFRPNERTNLPFHTAVRNFIGLTHIRPPKPYGSAVENEAKADAVLDTLAQPTRSRPARISEPQKQWFAGVISHDEALDEGFSPYRDVRAAEIVRSVLGGSAKRRVNDGIRSLTAKQKPTREDRVDIAVELVIRPYRTEMNDLVQVVRPRRAVLQRAYRLKEIEQHLTADLRLEGAEYDGLSLEQLRDEALDEVESGFGDSGELGPAQTELAVKACYYMAVADPMALQREVFGGPEHEDDRSPATVLRAMLARSRGVHQAYEIVRAGRRGEPLLEVDEKGVPNRSAAGEVRELTDTLVRHTYNGEPSTDVPQTTGHKAASLRWAEIRLKVEELTRAVAAMEAVPVDEGGRSLVQRDGWDTEQIKELRATLDRSDRKLATWADVHEDNKMAAQEQAEAEQEL</sequence>
<proteinExistence type="predicted"/>
<dbReference type="EMBL" id="JAUSZV010000005">
    <property type="protein sequence ID" value="MDQ0911901.1"/>
    <property type="molecule type" value="Genomic_DNA"/>
</dbReference>
<evidence type="ECO:0000313" key="2">
    <source>
        <dbReference type="Proteomes" id="UP001234216"/>
    </source>
</evidence>
<organism evidence="1 2">
    <name type="scientific">Streptomyces canus</name>
    <dbReference type="NCBI Taxonomy" id="58343"/>
    <lineage>
        <taxon>Bacteria</taxon>
        <taxon>Bacillati</taxon>
        <taxon>Actinomycetota</taxon>
        <taxon>Actinomycetes</taxon>
        <taxon>Kitasatosporales</taxon>
        <taxon>Streptomycetaceae</taxon>
        <taxon>Streptomyces</taxon>
        <taxon>Streptomyces aurantiacus group</taxon>
    </lineage>
</organism>
<dbReference type="AlphaFoldDB" id="A0AAW8FP63"/>
<evidence type="ECO:0000313" key="1">
    <source>
        <dbReference type="EMBL" id="MDQ0911901.1"/>
    </source>
</evidence>